<comment type="similarity">
    <text evidence="7">Belongs to the TPP enzyme family. MenD subfamily.</text>
</comment>
<reference evidence="11" key="1">
    <citation type="submission" date="2018-02" db="EMBL/GenBank/DDBJ databases">
        <authorList>
            <person name="Clavel T."/>
            <person name="Strowig T."/>
        </authorList>
    </citation>
    <scope>NUCLEOTIDE SEQUENCE [LARGE SCALE GENOMIC DNA]</scope>
    <source>
        <strain evidence="11">DSM 100764</strain>
    </source>
</reference>
<evidence type="ECO:0000256" key="5">
    <source>
        <dbReference type="ARBA" id="ARBA00023052"/>
    </source>
</evidence>
<accession>A0A2V1IX97</accession>
<dbReference type="GO" id="GO:0009234">
    <property type="term" value="P:menaquinone biosynthetic process"/>
    <property type="evidence" value="ECO:0007669"/>
    <property type="project" value="UniProtKB-UniRule"/>
</dbReference>
<comment type="pathway">
    <text evidence="7">Quinol/quinone metabolism; 1,4-dihydroxy-2-naphthoate biosynthesis; 1,4-dihydroxy-2-naphthoate from chorismate: step 2/7.</text>
</comment>
<dbReference type="UniPathway" id="UPA01057">
    <property type="reaction ID" value="UER00164"/>
</dbReference>
<dbReference type="PANTHER" id="PTHR42916">
    <property type="entry name" value="2-SUCCINYL-5-ENOLPYRUVYL-6-HYDROXY-3-CYCLOHEXENE-1-CARBOXYLATE SYNTHASE"/>
    <property type="match status" value="1"/>
</dbReference>
<comment type="catalytic activity">
    <reaction evidence="7">
        <text>isochorismate + 2-oxoglutarate + H(+) = 5-enolpyruvoyl-6-hydroxy-2-succinyl-cyclohex-3-ene-1-carboxylate + CO2</text>
        <dbReference type="Rhea" id="RHEA:25593"/>
        <dbReference type="ChEBI" id="CHEBI:15378"/>
        <dbReference type="ChEBI" id="CHEBI:16526"/>
        <dbReference type="ChEBI" id="CHEBI:16810"/>
        <dbReference type="ChEBI" id="CHEBI:29780"/>
        <dbReference type="ChEBI" id="CHEBI:58818"/>
        <dbReference type="EC" id="2.2.1.9"/>
    </reaction>
</comment>
<sequence length="571" mass="63477">MAENTDKWICRELISMLKKYGVNVIVASPGSRNAPLLVAAARENAIEVIPVADERSAAFIALGYAAVSDAPVAIICTSGTAVLNYGPAVAEAFYRALPLIVISADRPYEWIDQDDSQTIRQPGTFANFTKGSYDLNESVTDADKWYANRMINDAMTLALSGRKGPVHINVRLDCPLGRQSDSRHPQPRKIATLRPREDLTVGDARVYGRQLASPRKVMIIAGFMTPDSRLNQALGRLARLPNFVVMTETIANMHNPAFISRIDTTLSQMTDDDRHTLKPDVVITLGGALVSRHIKDYIRSIDNAEHWSVGHTHTTVDCFRHLSLRIEMRPEVFFPQLASAMQPHQASCDYSRRWELLARKAEATHQAYVGSAPWSDMRAFSVFMPMIPRNANLQLSNGTAVRYAQLFATRDYHRCDCNRGVSGIDGCTSTAIGAAMAYPGITVLVTGDMSAQYDVGALAYASLAPRLRIIVMRNGGGAIFRFVESTCYLDELEKYFAHPRQFPARQIAEAYGLDYFEAADEQSLRGVFRQFLSAPRAALLAVDTPAEESARILRNYFNRKSEYINHKQTDI</sequence>
<proteinExistence type="inferred from homology"/>
<dbReference type="SUPFAM" id="SSF52467">
    <property type="entry name" value="DHS-like NAD/FAD-binding domain"/>
    <property type="match status" value="1"/>
</dbReference>
<dbReference type="EC" id="2.2.1.9" evidence="7"/>
<evidence type="ECO:0000313" key="10">
    <source>
        <dbReference type="EMBL" id="PWB09656.1"/>
    </source>
</evidence>
<dbReference type="RefSeq" id="WP_107034708.1">
    <property type="nucleotide sequence ID" value="NZ_CAONGC010000002.1"/>
</dbReference>
<dbReference type="InterPro" id="IPR029035">
    <property type="entry name" value="DHS-like_NAD/FAD-binding_dom"/>
</dbReference>
<dbReference type="SUPFAM" id="SSF52518">
    <property type="entry name" value="Thiamin diphosphate-binding fold (THDP-binding)"/>
    <property type="match status" value="2"/>
</dbReference>
<evidence type="ECO:0000256" key="2">
    <source>
        <dbReference type="ARBA" id="ARBA00022679"/>
    </source>
</evidence>
<comment type="subunit">
    <text evidence="7">Homodimer.</text>
</comment>
<keyword evidence="2 7" id="KW-0808">Transferase</keyword>
<keyword evidence="3 7" id="KW-0479">Metal-binding</keyword>
<dbReference type="HAMAP" id="MF_01659">
    <property type="entry name" value="MenD"/>
    <property type="match status" value="1"/>
</dbReference>
<dbReference type="Proteomes" id="UP000244925">
    <property type="component" value="Unassembled WGS sequence"/>
</dbReference>
<evidence type="ECO:0000256" key="7">
    <source>
        <dbReference type="HAMAP-Rule" id="MF_01659"/>
    </source>
</evidence>
<dbReference type="GO" id="GO:0030145">
    <property type="term" value="F:manganese ion binding"/>
    <property type="evidence" value="ECO:0007669"/>
    <property type="project" value="UniProtKB-UniRule"/>
</dbReference>
<keyword evidence="6 7" id="KW-0464">Manganese</keyword>
<dbReference type="NCBIfam" id="TIGR00173">
    <property type="entry name" value="menD"/>
    <property type="match status" value="1"/>
</dbReference>
<evidence type="ECO:0000256" key="6">
    <source>
        <dbReference type="ARBA" id="ARBA00023211"/>
    </source>
</evidence>
<evidence type="ECO:0000313" key="11">
    <source>
        <dbReference type="Proteomes" id="UP000244925"/>
    </source>
</evidence>
<dbReference type="InterPro" id="IPR004433">
    <property type="entry name" value="MenaQ_synth_MenD"/>
</dbReference>
<dbReference type="InterPro" id="IPR012001">
    <property type="entry name" value="Thiamin_PyroP_enz_TPP-bd_dom"/>
</dbReference>
<keyword evidence="4 7" id="KW-0460">Magnesium</keyword>
<evidence type="ECO:0000256" key="3">
    <source>
        <dbReference type="ARBA" id="ARBA00022723"/>
    </source>
</evidence>
<feature type="domain" description="Thiamine pyrophosphate enzyme TPP-binding" evidence="8">
    <location>
        <begin position="418"/>
        <end position="541"/>
    </location>
</feature>
<feature type="domain" description="Thiamine pyrophosphate enzyme N-terminal TPP-binding" evidence="9">
    <location>
        <begin position="13"/>
        <end position="119"/>
    </location>
</feature>
<dbReference type="GO" id="GO:0070204">
    <property type="term" value="F:2-succinyl-5-enolpyruvyl-6-hydroxy-3-cyclohexene-1-carboxylic-acid synthase activity"/>
    <property type="evidence" value="ECO:0007669"/>
    <property type="project" value="UniProtKB-UniRule"/>
</dbReference>
<dbReference type="EMBL" id="PUBV01000001">
    <property type="protein sequence ID" value="PWB09656.1"/>
    <property type="molecule type" value="Genomic_DNA"/>
</dbReference>
<keyword evidence="11" id="KW-1185">Reference proteome</keyword>
<organism evidence="10 11">
    <name type="scientific">Paramuribaculum intestinale</name>
    <dbReference type="NCBI Taxonomy" id="2094151"/>
    <lineage>
        <taxon>Bacteria</taxon>
        <taxon>Pseudomonadati</taxon>
        <taxon>Bacteroidota</taxon>
        <taxon>Bacteroidia</taxon>
        <taxon>Bacteroidales</taxon>
        <taxon>Muribaculaceae</taxon>
        <taxon>Paramuribaculum</taxon>
    </lineage>
</organism>
<evidence type="ECO:0000256" key="4">
    <source>
        <dbReference type="ARBA" id="ARBA00022842"/>
    </source>
</evidence>
<dbReference type="Gene3D" id="3.40.50.970">
    <property type="match status" value="2"/>
</dbReference>
<dbReference type="PIRSF" id="PIRSF004983">
    <property type="entry name" value="MenD"/>
    <property type="match status" value="1"/>
</dbReference>
<comment type="function">
    <text evidence="7">Catalyzes the thiamine diphosphate-dependent decarboxylation of 2-oxoglutarate and the subsequent addition of the resulting succinic semialdehyde-thiamine pyrophosphate anion to isochorismate to yield 2-succinyl-5-enolpyruvyl-6-hydroxy-3-cyclohexene-1-carboxylate (SEPHCHC).</text>
</comment>
<comment type="cofactor">
    <cofactor evidence="7">
        <name>thiamine diphosphate</name>
        <dbReference type="ChEBI" id="CHEBI:58937"/>
    </cofactor>
    <text evidence="7">Binds 1 thiamine pyrophosphate per subunit.</text>
</comment>
<dbReference type="AlphaFoldDB" id="A0A2V1IX97"/>
<comment type="pathway">
    <text evidence="7">Quinol/quinone metabolism; menaquinone biosynthesis.</text>
</comment>
<comment type="caution">
    <text evidence="10">The sequence shown here is derived from an EMBL/GenBank/DDBJ whole genome shotgun (WGS) entry which is preliminary data.</text>
</comment>
<dbReference type="PANTHER" id="PTHR42916:SF1">
    <property type="entry name" value="PROTEIN PHYLLO, CHLOROPLASTIC"/>
    <property type="match status" value="1"/>
</dbReference>
<protein>
    <recommendedName>
        <fullName evidence="7">2-succinyl-5-enolpyruvyl-6-hydroxy-3-cyclohexene-1-carboxylate synthase</fullName>
        <shortName evidence="7">SEPHCHC synthase</shortName>
        <ecNumber evidence="7">2.2.1.9</ecNumber>
    </recommendedName>
    <alternativeName>
        <fullName evidence="7">Menaquinone biosynthesis protein MenD</fullName>
    </alternativeName>
</protein>
<dbReference type="InterPro" id="IPR011766">
    <property type="entry name" value="TPP_enzyme_TPP-bd"/>
</dbReference>
<dbReference type="GeneID" id="93424170"/>
<keyword evidence="1 7" id="KW-0474">Menaquinone biosynthesis</keyword>
<evidence type="ECO:0000256" key="1">
    <source>
        <dbReference type="ARBA" id="ARBA00022428"/>
    </source>
</evidence>
<dbReference type="Pfam" id="PF02775">
    <property type="entry name" value="TPP_enzyme_C"/>
    <property type="match status" value="1"/>
</dbReference>
<evidence type="ECO:0000259" key="9">
    <source>
        <dbReference type="Pfam" id="PF02776"/>
    </source>
</evidence>
<dbReference type="UniPathway" id="UPA00079"/>
<dbReference type="InterPro" id="IPR029061">
    <property type="entry name" value="THDP-binding"/>
</dbReference>
<comment type="cofactor">
    <cofactor evidence="7">
        <name>Mg(2+)</name>
        <dbReference type="ChEBI" id="CHEBI:18420"/>
    </cofactor>
    <cofactor evidence="7">
        <name>Mn(2+)</name>
        <dbReference type="ChEBI" id="CHEBI:29035"/>
    </cofactor>
</comment>
<dbReference type="Pfam" id="PF02776">
    <property type="entry name" value="TPP_enzyme_N"/>
    <property type="match status" value="1"/>
</dbReference>
<dbReference type="GO" id="GO:0030976">
    <property type="term" value="F:thiamine pyrophosphate binding"/>
    <property type="evidence" value="ECO:0007669"/>
    <property type="project" value="UniProtKB-UniRule"/>
</dbReference>
<dbReference type="CDD" id="cd07037">
    <property type="entry name" value="TPP_PYR_MenD"/>
    <property type="match status" value="1"/>
</dbReference>
<name>A0A2V1IX97_9BACT</name>
<evidence type="ECO:0000259" key="8">
    <source>
        <dbReference type="Pfam" id="PF02775"/>
    </source>
</evidence>
<gene>
    <name evidence="7 10" type="primary">menD</name>
    <name evidence="10" type="ORF">C5O25_00150</name>
</gene>
<keyword evidence="5 7" id="KW-0786">Thiamine pyrophosphate</keyword>
<dbReference type="Gene3D" id="3.40.50.1220">
    <property type="entry name" value="TPP-binding domain"/>
    <property type="match status" value="1"/>
</dbReference>
<dbReference type="GO" id="GO:0000287">
    <property type="term" value="F:magnesium ion binding"/>
    <property type="evidence" value="ECO:0007669"/>
    <property type="project" value="UniProtKB-UniRule"/>
</dbReference>